<accession>A0A1X6YVT3</accession>
<gene>
    <name evidence="3" type="ORF">ROA7450_01504</name>
</gene>
<feature type="transmembrane region" description="Helical" evidence="2">
    <location>
        <begin position="129"/>
        <end position="162"/>
    </location>
</feature>
<organism evidence="3 4">
    <name type="scientific">Roseovarius albus</name>
    <dbReference type="NCBI Taxonomy" id="1247867"/>
    <lineage>
        <taxon>Bacteria</taxon>
        <taxon>Pseudomonadati</taxon>
        <taxon>Pseudomonadota</taxon>
        <taxon>Alphaproteobacteria</taxon>
        <taxon>Rhodobacterales</taxon>
        <taxon>Roseobacteraceae</taxon>
        <taxon>Roseovarius</taxon>
    </lineage>
</organism>
<evidence type="ECO:0000256" key="1">
    <source>
        <dbReference type="SAM" id="MobiDB-lite"/>
    </source>
</evidence>
<dbReference type="EMBL" id="FWFX01000003">
    <property type="protein sequence ID" value="SLN32602.1"/>
    <property type="molecule type" value="Genomic_DNA"/>
</dbReference>
<name>A0A1X6YVT3_9RHOB</name>
<reference evidence="3 4" key="1">
    <citation type="submission" date="2017-03" db="EMBL/GenBank/DDBJ databases">
        <authorList>
            <person name="Afonso C.L."/>
            <person name="Miller P.J."/>
            <person name="Scott M.A."/>
            <person name="Spackman E."/>
            <person name="Goraichik I."/>
            <person name="Dimitrov K.M."/>
            <person name="Suarez D.L."/>
            <person name="Swayne D.E."/>
        </authorList>
    </citation>
    <scope>NUCLEOTIDE SEQUENCE [LARGE SCALE GENOMIC DNA]</scope>
    <source>
        <strain evidence="3 4">CECT 7450</strain>
    </source>
</reference>
<evidence type="ECO:0000256" key="2">
    <source>
        <dbReference type="SAM" id="Phobius"/>
    </source>
</evidence>
<sequence>MVFMRWGNGACAYNFKYTLLKRRSVNTHTLNSKTDLSRSDGMSRATRDALVNDAQRIEKSVRKFMARENQPLKRDCLPELEPANLILDAQPPRRVRNRAGGRSIFKKVLPAFGRSDPRETEAVDAFKTYGWIILLAVVMFLLPLLIPTILLVTFWVALIGYLSVGPQRFSKFVRSRWQALPRLRSVTTRIPEHHEKKSAIQSNGLVVQRDSVPCSSRDASENSSRTYRNHAKVPPFDQIKSSGRS</sequence>
<dbReference type="Proteomes" id="UP000193061">
    <property type="component" value="Unassembled WGS sequence"/>
</dbReference>
<dbReference type="AlphaFoldDB" id="A0A1X6YVT3"/>
<keyword evidence="2" id="KW-0812">Transmembrane</keyword>
<evidence type="ECO:0000313" key="4">
    <source>
        <dbReference type="Proteomes" id="UP000193061"/>
    </source>
</evidence>
<proteinExistence type="predicted"/>
<keyword evidence="2" id="KW-1133">Transmembrane helix</keyword>
<keyword evidence="2" id="KW-0472">Membrane</keyword>
<feature type="region of interest" description="Disordered" evidence="1">
    <location>
        <begin position="209"/>
        <end position="245"/>
    </location>
</feature>
<keyword evidence="4" id="KW-1185">Reference proteome</keyword>
<protein>
    <submittedName>
        <fullName evidence="3">Uncharacterized protein</fullName>
    </submittedName>
</protein>
<evidence type="ECO:0000313" key="3">
    <source>
        <dbReference type="EMBL" id="SLN32602.1"/>
    </source>
</evidence>